<proteinExistence type="predicted"/>
<name>A0A4Y2D0Q3_ARAVE</name>
<organism evidence="2 3">
    <name type="scientific">Araneus ventricosus</name>
    <name type="common">Orbweaver spider</name>
    <name type="synonym">Epeira ventricosa</name>
    <dbReference type="NCBI Taxonomy" id="182803"/>
    <lineage>
        <taxon>Eukaryota</taxon>
        <taxon>Metazoa</taxon>
        <taxon>Ecdysozoa</taxon>
        <taxon>Arthropoda</taxon>
        <taxon>Chelicerata</taxon>
        <taxon>Arachnida</taxon>
        <taxon>Araneae</taxon>
        <taxon>Araneomorphae</taxon>
        <taxon>Entelegynae</taxon>
        <taxon>Araneoidea</taxon>
        <taxon>Araneidae</taxon>
        <taxon>Araneus</taxon>
    </lineage>
</organism>
<sequence>MNAHLVTLAQAYQLLLDEDVQLANLLIDRLRQVLLKTWSCIGRKWKPSGHRSKHRVDVSRPPSSLKQNRRSIQICDHIEGLAVLCFRDRSYCLTNGTKSHVREQDGLYVSSLLDQIRKMNVTRLFVTDVESQVRLELIARKLDERHPLKKIPVENLRKEFGDCPVYRKNCVRWVAVCGFNCIRKVKVEMIPHNL</sequence>
<dbReference type="AlphaFoldDB" id="A0A4Y2D0Q3"/>
<evidence type="ECO:0000256" key="1">
    <source>
        <dbReference type="SAM" id="MobiDB-lite"/>
    </source>
</evidence>
<keyword evidence="3" id="KW-1185">Reference proteome</keyword>
<feature type="region of interest" description="Disordered" evidence="1">
    <location>
        <begin position="46"/>
        <end position="65"/>
    </location>
</feature>
<dbReference type="EMBL" id="BGPR01164946">
    <property type="protein sequence ID" value="GBM09677.1"/>
    <property type="molecule type" value="Genomic_DNA"/>
</dbReference>
<evidence type="ECO:0000313" key="2">
    <source>
        <dbReference type="EMBL" id="GBM09677.1"/>
    </source>
</evidence>
<protein>
    <submittedName>
        <fullName evidence="2">Uncharacterized protein</fullName>
    </submittedName>
</protein>
<gene>
    <name evidence="2" type="ORF">AVEN_74874_1</name>
</gene>
<dbReference type="Proteomes" id="UP000499080">
    <property type="component" value="Unassembled WGS sequence"/>
</dbReference>
<comment type="caution">
    <text evidence="2">The sequence shown here is derived from an EMBL/GenBank/DDBJ whole genome shotgun (WGS) entry which is preliminary data.</text>
</comment>
<evidence type="ECO:0000313" key="3">
    <source>
        <dbReference type="Proteomes" id="UP000499080"/>
    </source>
</evidence>
<accession>A0A4Y2D0Q3</accession>
<reference evidence="2 3" key="1">
    <citation type="journal article" date="2019" name="Sci. Rep.">
        <title>Orb-weaving spider Araneus ventricosus genome elucidates the spidroin gene catalogue.</title>
        <authorList>
            <person name="Kono N."/>
            <person name="Nakamura H."/>
            <person name="Ohtoshi R."/>
            <person name="Moran D.A.P."/>
            <person name="Shinohara A."/>
            <person name="Yoshida Y."/>
            <person name="Fujiwara M."/>
            <person name="Mori M."/>
            <person name="Tomita M."/>
            <person name="Arakawa K."/>
        </authorList>
    </citation>
    <scope>NUCLEOTIDE SEQUENCE [LARGE SCALE GENOMIC DNA]</scope>
</reference>